<dbReference type="InterPro" id="IPR003583">
    <property type="entry name" value="Hlx-hairpin-Hlx_DNA-bd_motif"/>
</dbReference>
<dbReference type="Pfam" id="PF02151">
    <property type="entry name" value="UVR"/>
    <property type="match status" value="1"/>
</dbReference>
<dbReference type="NCBIfam" id="NF001824">
    <property type="entry name" value="PRK00558.1-5"/>
    <property type="match status" value="1"/>
</dbReference>
<dbReference type="Gene3D" id="1.10.150.20">
    <property type="entry name" value="5' to 3' exonuclease, C-terminal subdomain"/>
    <property type="match status" value="1"/>
</dbReference>
<evidence type="ECO:0000259" key="10">
    <source>
        <dbReference type="PROSITE" id="PS50165"/>
    </source>
</evidence>
<dbReference type="PROSITE" id="PS50151">
    <property type="entry name" value="UVR"/>
    <property type="match status" value="1"/>
</dbReference>
<dbReference type="PROSITE" id="PS50164">
    <property type="entry name" value="GIY_YIG"/>
    <property type="match status" value="1"/>
</dbReference>
<dbReference type="PANTHER" id="PTHR30562:SF1">
    <property type="entry name" value="UVRABC SYSTEM PROTEIN C"/>
    <property type="match status" value="1"/>
</dbReference>
<dbReference type="Pfam" id="PF22920">
    <property type="entry name" value="UvrC_RNaseH"/>
    <property type="match status" value="1"/>
</dbReference>
<dbReference type="InterPro" id="IPR035901">
    <property type="entry name" value="GIY-YIG_endonuc_sf"/>
</dbReference>
<keyword evidence="5 7" id="KW-0234">DNA repair</keyword>
<dbReference type="SUPFAM" id="SSF82771">
    <property type="entry name" value="GIY-YIG endonuclease"/>
    <property type="match status" value="1"/>
</dbReference>
<dbReference type="SMART" id="SM00465">
    <property type="entry name" value="GIYc"/>
    <property type="match status" value="1"/>
</dbReference>
<feature type="domain" description="UVR" evidence="8">
    <location>
        <begin position="237"/>
        <end position="272"/>
    </location>
</feature>
<dbReference type="NCBIfam" id="TIGR00194">
    <property type="entry name" value="uvrC"/>
    <property type="match status" value="1"/>
</dbReference>
<dbReference type="GO" id="GO:0009381">
    <property type="term" value="F:excinuclease ABC activity"/>
    <property type="evidence" value="ECO:0007669"/>
    <property type="project" value="UniProtKB-UniRule"/>
</dbReference>
<evidence type="ECO:0000259" key="9">
    <source>
        <dbReference type="PROSITE" id="PS50164"/>
    </source>
</evidence>
<dbReference type="InterPro" id="IPR000305">
    <property type="entry name" value="GIY-YIG_endonuc"/>
</dbReference>
<keyword evidence="12" id="KW-1185">Reference proteome</keyword>
<dbReference type="CDD" id="cd10434">
    <property type="entry name" value="GIY-YIG_UvrC_Cho"/>
    <property type="match status" value="1"/>
</dbReference>
<dbReference type="SMART" id="SM00278">
    <property type="entry name" value="HhH1"/>
    <property type="match status" value="2"/>
</dbReference>
<dbReference type="HAMAP" id="MF_00203">
    <property type="entry name" value="UvrC"/>
    <property type="match status" value="1"/>
</dbReference>
<dbReference type="Proteomes" id="UP000471147">
    <property type="component" value="Unassembled WGS sequence"/>
</dbReference>
<keyword evidence="3 7" id="KW-0228">DNA excision</keyword>
<dbReference type="InterPro" id="IPR004791">
    <property type="entry name" value="UvrC"/>
</dbReference>
<comment type="function">
    <text evidence="7">The UvrABC repair system catalyzes the recognition and processing of DNA lesions. UvrC both incises the 5' and 3' sides of the lesion. The N-terminal half is responsible for the 3' incision and the C-terminal half is responsible for the 5' incision.</text>
</comment>
<comment type="similarity">
    <text evidence="7">Belongs to the UvrC family.</text>
</comment>
<dbReference type="Gene3D" id="3.30.420.340">
    <property type="entry name" value="UvrC, RNAse H endonuclease domain"/>
    <property type="match status" value="1"/>
</dbReference>
<feature type="domain" description="GIY-YIG" evidence="9">
    <location>
        <begin position="49"/>
        <end position="127"/>
    </location>
</feature>
<dbReference type="Pfam" id="PF08459">
    <property type="entry name" value="UvrC_RNaseH_dom"/>
    <property type="match status" value="1"/>
</dbReference>
<dbReference type="InterPro" id="IPR036876">
    <property type="entry name" value="UVR_dom_sf"/>
</dbReference>
<dbReference type="GO" id="GO:0009380">
    <property type="term" value="C:excinuclease repair complex"/>
    <property type="evidence" value="ECO:0007669"/>
    <property type="project" value="InterPro"/>
</dbReference>
<evidence type="ECO:0000313" key="11">
    <source>
        <dbReference type="EMBL" id="MVZ97394.1"/>
    </source>
</evidence>
<dbReference type="InterPro" id="IPR001943">
    <property type="entry name" value="UVR_dom"/>
</dbReference>
<evidence type="ECO:0000256" key="5">
    <source>
        <dbReference type="ARBA" id="ARBA00023204"/>
    </source>
</evidence>
<organism evidence="11 12">
    <name type="scientific">Sphingorhabdus profundilacus</name>
    <dbReference type="NCBI Taxonomy" id="2509718"/>
    <lineage>
        <taxon>Bacteria</taxon>
        <taxon>Pseudomonadati</taxon>
        <taxon>Pseudomonadota</taxon>
        <taxon>Alphaproteobacteria</taxon>
        <taxon>Sphingomonadales</taxon>
        <taxon>Sphingomonadaceae</taxon>
        <taxon>Sphingorhabdus</taxon>
    </lineage>
</organism>
<dbReference type="InterPro" id="IPR047296">
    <property type="entry name" value="GIY-YIG_UvrC_Cho"/>
</dbReference>
<evidence type="ECO:0000256" key="4">
    <source>
        <dbReference type="ARBA" id="ARBA00022881"/>
    </source>
</evidence>
<keyword evidence="1 7" id="KW-0963">Cytoplasm</keyword>
<keyword evidence="4 7" id="KW-0267">Excision nuclease</keyword>
<dbReference type="AlphaFoldDB" id="A0A6I4LZN7"/>
<dbReference type="PANTHER" id="PTHR30562">
    <property type="entry name" value="UVRC/OXIDOREDUCTASE"/>
    <property type="match status" value="1"/>
</dbReference>
<dbReference type="InterPro" id="IPR001162">
    <property type="entry name" value="UvrC_RNase_H_dom"/>
</dbReference>
<dbReference type="Gene3D" id="3.40.1440.10">
    <property type="entry name" value="GIY-YIG endonuclease"/>
    <property type="match status" value="1"/>
</dbReference>
<dbReference type="OrthoDB" id="9804933at2"/>
<dbReference type="SUPFAM" id="SSF46600">
    <property type="entry name" value="C-terminal UvrC-binding domain of UvrB"/>
    <property type="match status" value="1"/>
</dbReference>
<dbReference type="FunFam" id="3.30.420.340:FF:000001">
    <property type="entry name" value="UvrABC system protein C"/>
    <property type="match status" value="1"/>
</dbReference>
<comment type="subunit">
    <text evidence="7">Interacts with UvrB in an incision complex.</text>
</comment>
<evidence type="ECO:0000256" key="7">
    <source>
        <dbReference type="HAMAP-Rule" id="MF_00203"/>
    </source>
</evidence>
<evidence type="ECO:0000256" key="2">
    <source>
        <dbReference type="ARBA" id="ARBA00022763"/>
    </source>
</evidence>
<dbReference type="InterPro" id="IPR050066">
    <property type="entry name" value="UvrABC_protein_C"/>
</dbReference>
<evidence type="ECO:0000256" key="3">
    <source>
        <dbReference type="ARBA" id="ARBA00022769"/>
    </source>
</evidence>
<dbReference type="FunFam" id="3.40.1440.10:FF:000001">
    <property type="entry name" value="UvrABC system protein C"/>
    <property type="match status" value="1"/>
</dbReference>
<dbReference type="GO" id="GO:0005737">
    <property type="term" value="C:cytoplasm"/>
    <property type="evidence" value="ECO:0007669"/>
    <property type="project" value="UniProtKB-SubCell"/>
</dbReference>
<dbReference type="GO" id="GO:0009432">
    <property type="term" value="P:SOS response"/>
    <property type="evidence" value="ECO:0007669"/>
    <property type="project" value="UniProtKB-UniRule"/>
</dbReference>
<dbReference type="SUPFAM" id="SSF47781">
    <property type="entry name" value="RuvA domain 2-like"/>
    <property type="match status" value="1"/>
</dbReference>
<keyword evidence="6 7" id="KW-0742">SOS response</keyword>
<protein>
    <recommendedName>
        <fullName evidence="7">UvrABC system protein C</fullName>
        <shortName evidence="7">Protein UvrC</shortName>
    </recommendedName>
    <alternativeName>
        <fullName evidence="7">Excinuclease ABC subunit C</fullName>
    </alternativeName>
</protein>
<reference evidence="11 12" key="1">
    <citation type="submission" date="2019-01" db="EMBL/GenBank/DDBJ databases">
        <title>Sphingorhabdus lacus sp.nov., isolated from an oligotrophic freshwater lake.</title>
        <authorList>
            <person name="Park M."/>
        </authorList>
    </citation>
    <scope>NUCLEOTIDE SEQUENCE [LARGE SCALE GENOMIC DNA]</scope>
    <source>
        <strain evidence="11 12">IMCC26285</strain>
    </source>
</reference>
<keyword evidence="2 7" id="KW-0227">DNA damage</keyword>
<accession>A0A6I4LZN7</accession>
<dbReference type="Pfam" id="PF01541">
    <property type="entry name" value="GIY-YIG"/>
    <property type="match status" value="1"/>
</dbReference>
<gene>
    <name evidence="7 11" type="primary">uvrC</name>
    <name evidence="11" type="ORF">EUU23_06700</name>
</gene>
<dbReference type="EMBL" id="SDWJ01000001">
    <property type="protein sequence ID" value="MVZ97394.1"/>
    <property type="molecule type" value="Genomic_DNA"/>
</dbReference>
<dbReference type="GO" id="GO:0003677">
    <property type="term" value="F:DNA binding"/>
    <property type="evidence" value="ECO:0007669"/>
    <property type="project" value="UniProtKB-UniRule"/>
</dbReference>
<evidence type="ECO:0000256" key="1">
    <source>
        <dbReference type="ARBA" id="ARBA00022490"/>
    </source>
</evidence>
<comment type="subcellular location">
    <subcellularLocation>
        <location evidence="7">Cytoplasm</location>
    </subcellularLocation>
</comment>
<dbReference type="InterPro" id="IPR038476">
    <property type="entry name" value="UvrC_RNase_H_dom_sf"/>
</dbReference>
<dbReference type="GO" id="GO:0006289">
    <property type="term" value="P:nucleotide-excision repair"/>
    <property type="evidence" value="ECO:0007669"/>
    <property type="project" value="UniProtKB-UniRule"/>
</dbReference>
<dbReference type="RefSeq" id="WP_160353272.1">
    <property type="nucleotide sequence ID" value="NZ_SDWJ01000001.1"/>
</dbReference>
<proteinExistence type="inferred from homology"/>
<dbReference type="PROSITE" id="PS50165">
    <property type="entry name" value="UVRC"/>
    <property type="match status" value="1"/>
</dbReference>
<evidence type="ECO:0000259" key="8">
    <source>
        <dbReference type="PROSITE" id="PS50151"/>
    </source>
</evidence>
<comment type="caution">
    <text evidence="11">The sequence shown here is derived from an EMBL/GenBank/DDBJ whole genome shotgun (WGS) entry which is preliminary data.</text>
</comment>
<evidence type="ECO:0000256" key="6">
    <source>
        <dbReference type="ARBA" id="ARBA00023236"/>
    </source>
</evidence>
<dbReference type="InterPro" id="IPR010994">
    <property type="entry name" value="RuvA_2-like"/>
</dbReference>
<feature type="domain" description="UvrC family homology region profile" evidence="10">
    <location>
        <begin position="288"/>
        <end position="516"/>
    </location>
</feature>
<dbReference type="Pfam" id="PF14520">
    <property type="entry name" value="HHH_5"/>
    <property type="match status" value="1"/>
</dbReference>
<sequence>MSKADRPDQPNAASRFNEEKATYAVRGADAPDLETGVAAIRNVLKTLPHKPGVYRMHDARGDVLYVGKARALKNRVNNYVQIDRLPNRLRRMVALTRSMTIVTTNSEAEALLLEAQLIKRYRPAYNVLLRDDKSFPFILLRADHKFPRIQKHRGARRHKGQYYGPFASAGSVNQTLNALEKLFLLRSCSDSFFNNRDRPCLLYQIKRCSAPCVGRIDDGAYADLVADAKAFLDGKSSGVQAKLAAEMEAAAEGLDFERAAMLRDRLKALTFIQGSQAINAQGIGDADIFALAHRNGVMGIQAFFIRGGQNWGHRSFFPSHVSELGEDEVFTSFLAQFYEDVPPARLILLDRELAEADLLAQALSERAERKIEIAVPQRGDRVRLVAQATRNAEEALDRRLAESTTQGKLLQEVADLFELSEPPKRIEIYDNSHIQGTNALGAMVVAGPEGFIKGQYRKFNIKQAATDDDFAMMREVFQRRFGRAQEEDPDRDNGQWPDLVLIDGGKGQMSAVKAALEEIGVEDVPLIAIAKGPNHGREGREIFHFPDGREITLPVNAPVLFYLQRLRDEVHRFAIGAHRTKRSKAITASPLDEVPGIGPSRKKALLMHFGTARAVRSASLEDLQKTPGVSAAVAQTVHDFYHSNG</sequence>
<name>A0A6I4LZN7_9SPHN</name>
<evidence type="ECO:0000313" key="12">
    <source>
        <dbReference type="Proteomes" id="UP000471147"/>
    </source>
</evidence>
<dbReference type="Gene3D" id="4.10.860.10">
    <property type="entry name" value="UVR domain"/>
    <property type="match status" value="1"/>
</dbReference>